<evidence type="ECO:0000313" key="6">
    <source>
        <dbReference type="Proteomes" id="UP000193689"/>
    </source>
</evidence>
<keyword evidence="2" id="KW-0689">Ribosomal protein</keyword>
<protein>
    <submittedName>
        <fullName evidence="5">Uncharacterized protein</fullName>
    </submittedName>
</protein>
<dbReference type="AlphaFoldDB" id="A0A1Y2DZV0"/>
<dbReference type="RefSeq" id="XP_040715966.1">
    <property type="nucleotide sequence ID" value="XM_040860075.1"/>
</dbReference>
<dbReference type="GeneID" id="63776287"/>
<dbReference type="GO" id="GO:0070124">
    <property type="term" value="P:mitochondrial translational initiation"/>
    <property type="evidence" value="ECO:0007669"/>
    <property type="project" value="TreeGrafter"/>
</dbReference>
<dbReference type="STRING" id="1141098.A0A1Y2DZV0"/>
<feature type="compositionally biased region" description="Polar residues" evidence="4">
    <location>
        <begin position="90"/>
        <end position="101"/>
    </location>
</feature>
<keyword evidence="3" id="KW-0687">Ribonucleoprotein</keyword>
<accession>A0A1Y2DZV0</accession>
<feature type="compositionally biased region" description="Low complexity" evidence="4">
    <location>
        <begin position="38"/>
        <end position="63"/>
    </location>
</feature>
<keyword evidence="6" id="KW-1185">Reference proteome</keyword>
<comment type="caution">
    <text evidence="5">The sequence shown here is derived from an EMBL/GenBank/DDBJ whole genome shotgun (WGS) entry which is preliminary data.</text>
</comment>
<evidence type="ECO:0000313" key="5">
    <source>
        <dbReference type="EMBL" id="ORY64813.1"/>
    </source>
</evidence>
<dbReference type="Pfam" id="PF01165">
    <property type="entry name" value="Ribosomal_S21"/>
    <property type="match status" value="1"/>
</dbReference>
<reference evidence="5 6" key="1">
    <citation type="submission" date="2016-07" db="EMBL/GenBank/DDBJ databases">
        <title>Pervasive Adenine N6-methylation of Active Genes in Fungi.</title>
        <authorList>
            <consortium name="DOE Joint Genome Institute"/>
            <person name="Mondo S.J."/>
            <person name="Dannebaum R.O."/>
            <person name="Kuo R.C."/>
            <person name="Labutti K."/>
            <person name="Haridas S."/>
            <person name="Kuo A."/>
            <person name="Salamov A."/>
            <person name="Ahrendt S.R."/>
            <person name="Lipzen A."/>
            <person name="Sullivan W."/>
            <person name="Andreopoulos W.B."/>
            <person name="Clum A."/>
            <person name="Lindquist E."/>
            <person name="Daum C."/>
            <person name="Ramamoorthy G.K."/>
            <person name="Gryganskyi A."/>
            <person name="Culley D."/>
            <person name="Magnuson J.K."/>
            <person name="James T.Y."/>
            <person name="O'Malley M.A."/>
            <person name="Stajich J.E."/>
            <person name="Spatafora J.W."/>
            <person name="Visel A."/>
            <person name="Grigoriev I.V."/>
        </authorList>
    </citation>
    <scope>NUCLEOTIDE SEQUENCE [LARGE SCALE GENOMIC DNA]</scope>
    <source>
        <strain evidence="5 6">CBS 129021</strain>
    </source>
</reference>
<dbReference type="GO" id="GO:0003735">
    <property type="term" value="F:structural constituent of ribosome"/>
    <property type="evidence" value="ECO:0007669"/>
    <property type="project" value="InterPro"/>
</dbReference>
<dbReference type="InterPro" id="IPR052837">
    <property type="entry name" value="Mitoribosomal_bS21"/>
</dbReference>
<evidence type="ECO:0000256" key="4">
    <source>
        <dbReference type="SAM" id="MobiDB-lite"/>
    </source>
</evidence>
<dbReference type="EMBL" id="MCFJ01000006">
    <property type="protein sequence ID" value="ORY64813.1"/>
    <property type="molecule type" value="Genomic_DNA"/>
</dbReference>
<evidence type="ECO:0000256" key="3">
    <source>
        <dbReference type="ARBA" id="ARBA00023274"/>
    </source>
</evidence>
<dbReference type="PANTHER" id="PTHR41237:SF1">
    <property type="entry name" value="SMALL RIBOSOMAL SUBUNIT PROTEIN BS21M"/>
    <property type="match status" value="1"/>
</dbReference>
<feature type="region of interest" description="Disordered" evidence="4">
    <location>
        <begin position="38"/>
        <end position="120"/>
    </location>
</feature>
<dbReference type="InterPro" id="IPR001911">
    <property type="entry name" value="Ribosomal_bS21"/>
</dbReference>
<comment type="similarity">
    <text evidence="1">Belongs to the bacterial ribosomal protein bS21 family.</text>
</comment>
<dbReference type="Proteomes" id="UP000193689">
    <property type="component" value="Unassembled WGS sequence"/>
</dbReference>
<evidence type="ECO:0000256" key="2">
    <source>
        <dbReference type="ARBA" id="ARBA00022980"/>
    </source>
</evidence>
<dbReference type="InParanoid" id="A0A1Y2DZV0"/>
<dbReference type="GO" id="GO:0005763">
    <property type="term" value="C:mitochondrial small ribosomal subunit"/>
    <property type="evidence" value="ECO:0007669"/>
    <property type="project" value="TreeGrafter"/>
</dbReference>
<organism evidence="5 6">
    <name type="scientific">Pseudomassariella vexata</name>
    <dbReference type="NCBI Taxonomy" id="1141098"/>
    <lineage>
        <taxon>Eukaryota</taxon>
        <taxon>Fungi</taxon>
        <taxon>Dikarya</taxon>
        <taxon>Ascomycota</taxon>
        <taxon>Pezizomycotina</taxon>
        <taxon>Sordariomycetes</taxon>
        <taxon>Xylariomycetidae</taxon>
        <taxon>Amphisphaeriales</taxon>
        <taxon>Pseudomassariaceae</taxon>
        <taxon>Pseudomassariella</taxon>
    </lineage>
</organism>
<evidence type="ECO:0000256" key="1">
    <source>
        <dbReference type="ARBA" id="ARBA00006640"/>
    </source>
</evidence>
<proteinExistence type="inferred from homology"/>
<gene>
    <name evidence="5" type="ORF">BCR38DRAFT_431068</name>
</gene>
<dbReference type="OrthoDB" id="2501249at2759"/>
<dbReference type="PANTHER" id="PTHR41237">
    <property type="entry name" value="37S RIBOSOMAL PROTEIN MRP21, MITOCHONDRIAL"/>
    <property type="match status" value="1"/>
</dbReference>
<name>A0A1Y2DZV0_9PEZI</name>
<sequence>MASEVGLVANMALRCALRTTTSRIQPCARALTHMIASSSARPLSTSTLSSSMRSLSNSNGSLSQRRHASGWSAPDRAIRPKTVYDDASISKPTGPTTSSDPSMPREFKPTSSTRMFGDPNDLFDSISAETGYGDLTDMEDFSSRFNFGELSNPNKANEPLPKQEQPRDRLVPRLGRTVHVSKGADVARSFKLLNMQCAANRVRQEFQYQRYHERAGLKRKRLKSERWQRRFKKGFRATCDRVSELRRQGW</sequence>